<dbReference type="PIRSF" id="PIRSF001439">
    <property type="entry name" value="CryM"/>
    <property type="match status" value="1"/>
</dbReference>
<evidence type="ECO:0000313" key="3">
    <source>
        <dbReference type="Proteomes" id="UP000094828"/>
    </source>
</evidence>
<dbReference type="Gene3D" id="3.30.1780.10">
    <property type="entry name" value="ornithine cyclodeaminase, domain 1"/>
    <property type="match status" value="1"/>
</dbReference>
<dbReference type="GO" id="GO:0016491">
    <property type="term" value="F:oxidoreductase activity"/>
    <property type="evidence" value="ECO:0007669"/>
    <property type="project" value="UniProtKB-ARBA"/>
</dbReference>
<dbReference type="InterPro" id="IPR023401">
    <property type="entry name" value="ODC_N"/>
</dbReference>
<keyword evidence="3" id="KW-1185">Reference proteome</keyword>
<dbReference type="InterPro" id="IPR036291">
    <property type="entry name" value="NAD(P)-bd_dom_sf"/>
</dbReference>
<dbReference type="GO" id="GO:0005737">
    <property type="term" value="C:cytoplasm"/>
    <property type="evidence" value="ECO:0007669"/>
    <property type="project" value="TreeGrafter"/>
</dbReference>
<dbReference type="InterPro" id="IPR003462">
    <property type="entry name" value="ODC_Mu_crystall"/>
</dbReference>
<organism evidence="2 3">
    <name type="scientific">Planctopirus hydrillae</name>
    <dbReference type="NCBI Taxonomy" id="1841610"/>
    <lineage>
        <taxon>Bacteria</taxon>
        <taxon>Pseudomonadati</taxon>
        <taxon>Planctomycetota</taxon>
        <taxon>Planctomycetia</taxon>
        <taxon>Planctomycetales</taxon>
        <taxon>Planctomycetaceae</taxon>
        <taxon>Planctopirus</taxon>
    </lineage>
</organism>
<proteinExistence type="inferred from homology"/>
<comment type="caution">
    <text evidence="2">The sequence shown here is derived from an EMBL/GenBank/DDBJ whole genome shotgun (WGS) entry which is preliminary data.</text>
</comment>
<sequence length="318" mass="34135">MTAFFLSEGDVRFVADMPLALAAAEQAFQELATGHAVNIPRSRASIPGVILHSMSAASTGVKILGTKSYTTTKQGAQFLVTLWDAETGKPLCVMEADYLGQLRTGAASGLSCRLMSNPESRVVGCFGSGLQARTQLQAICMSRPIERIEVYSRNSEKCSQFADEVSQLCDVPTIPVHSPDDAASEKDIVVCATTSKSPVFQGASLTPGTHLCVVGSNHLSRAEIDLETIRRSDWIACDDLAACQNEAGDFVAAIEAGCLEWQRVQELGRVLVGEQTGRAHEDDITLFKSVGLAIQDIILGTQVYIRAREEGLGQPLPF</sequence>
<gene>
    <name evidence="2" type="ORF">A6X21_15515</name>
</gene>
<dbReference type="PANTHER" id="PTHR13812">
    <property type="entry name" value="KETIMINE REDUCTASE MU-CRYSTALLIN"/>
    <property type="match status" value="1"/>
</dbReference>
<evidence type="ECO:0000313" key="2">
    <source>
        <dbReference type="EMBL" id="ODA36746.1"/>
    </source>
</evidence>
<accession>A0A1C3EU06</accession>
<dbReference type="FunFam" id="3.40.50.720:FF:000311">
    <property type="entry name" value="Ornithine cyclodeaminase"/>
    <property type="match status" value="1"/>
</dbReference>
<dbReference type="STRING" id="1841610.A6X21_15515"/>
<reference evidence="2 3" key="1">
    <citation type="submission" date="2016-05" db="EMBL/GenBank/DDBJ databases">
        <title>Genomic and physiological characterization of Planctopirus sp. isolated from fresh water lake.</title>
        <authorList>
            <person name="Subhash Y."/>
            <person name="Ramana C."/>
        </authorList>
    </citation>
    <scope>NUCLEOTIDE SEQUENCE [LARGE SCALE GENOMIC DNA]</scope>
    <source>
        <strain evidence="2 3">JC280</strain>
    </source>
</reference>
<dbReference type="Gene3D" id="3.40.50.720">
    <property type="entry name" value="NAD(P)-binding Rossmann-like Domain"/>
    <property type="match status" value="1"/>
</dbReference>
<dbReference type="OrthoDB" id="9792005at2"/>
<comment type="similarity">
    <text evidence="1">Belongs to the ornithine cyclodeaminase/mu-crystallin family.</text>
</comment>
<dbReference type="SUPFAM" id="SSF51735">
    <property type="entry name" value="NAD(P)-binding Rossmann-fold domains"/>
    <property type="match status" value="1"/>
</dbReference>
<dbReference type="Pfam" id="PF02423">
    <property type="entry name" value="OCD_Mu_crystall"/>
    <property type="match status" value="1"/>
</dbReference>
<dbReference type="PANTHER" id="PTHR13812:SF19">
    <property type="entry name" value="KETIMINE REDUCTASE MU-CRYSTALLIN"/>
    <property type="match status" value="1"/>
</dbReference>
<dbReference type="RefSeq" id="WP_068845276.1">
    <property type="nucleotide sequence ID" value="NZ_LYDR01000004.1"/>
</dbReference>
<dbReference type="Proteomes" id="UP000094828">
    <property type="component" value="Unassembled WGS sequence"/>
</dbReference>
<protein>
    <submittedName>
        <fullName evidence="2">Ornithine cyclodeaminase</fullName>
    </submittedName>
</protein>
<name>A0A1C3EU06_9PLAN</name>
<dbReference type="GO" id="GO:0019752">
    <property type="term" value="P:carboxylic acid metabolic process"/>
    <property type="evidence" value="ECO:0007669"/>
    <property type="project" value="UniProtKB-ARBA"/>
</dbReference>
<evidence type="ECO:0000256" key="1">
    <source>
        <dbReference type="ARBA" id="ARBA00008903"/>
    </source>
</evidence>
<dbReference type="EMBL" id="LYDR01000004">
    <property type="protein sequence ID" value="ODA36746.1"/>
    <property type="molecule type" value="Genomic_DNA"/>
</dbReference>
<dbReference type="AlphaFoldDB" id="A0A1C3EU06"/>